<dbReference type="GeneTree" id="ENSGT00510000048466"/>
<accession>A0A8C2T4I2</accession>
<keyword evidence="2" id="KW-1185">Reference proteome</keyword>
<dbReference type="Proteomes" id="UP000694412">
    <property type="component" value="Chromosome 5"/>
</dbReference>
<proteinExistence type="predicted"/>
<organism evidence="1 2">
    <name type="scientific">Coturnix japonica</name>
    <name type="common">Japanese quail</name>
    <name type="synonym">Coturnix coturnix japonica</name>
    <dbReference type="NCBI Taxonomy" id="93934"/>
    <lineage>
        <taxon>Eukaryota</taxon>
        <taxon>Metazoa</taxon>
        <taxon>Chordata</taxon>
        <taxon>Craniata</taxon>
        <taxon>Vertebrata</taxon>
        <taxon>Euteleostomi</taxon>
        <taxon>Archelosauria</taxon>
        <taxon>Archosauria</taxon>
        <taxon>Dinosauria</taxon>
        <taxon>Saurischia</taxon>
        <taxon>Theropoda</taxon>
        <taxon>Coelurosauria</taxon>
        <taxon>Aves</taxon>
        <taxon>Neognathae</taxon>
        <taxon>Galloanserae</taxon>
        <taxon>Galliformes</taxon>
        <taxon>Phasianidae</taxon>
        <taxon>Perdicinae</taxon>
        <taxon>Coturnix</taxon>
    </lineage>
</organism>
<evidence type="ECO:0000313" key="2">
    <source>
        <dbReference type="Proteomes" id="UP000694412"/>
    </source>
</evidence>
<reference evidence="1" key="3">
    <citation type="submission" date="2025-09" db="UniProtKB">
        <authorList>
            <consortium name="Ensembl"/>
        </authorList>
    </citation>
    <scope>IDENTIFICATION</scope>
</reference>
<protein>
    <recommendedName>
        <fullName evidence="3">Protein kintoun</fullName>
    </recommendedName>
</protein>
<name>A0A8C2T4I2_COTJA</name>
<reference evidence="1" key="1">
    <citation type="submission" date="2015-11" db="EMBL/GenBank/DDBJ databases">
        <authorList>
            <consortium name="International Coturnix japonica Genome Analysis Consortium"/>
            <person name="Warren W."/>
            <person name="Burt D.W."/>
            <person name="Antin P.B."/>
            <person name="Lanford R."/>
            <person name="Gros J."/>
            <person name="Wilson R.K."/>
        </authorList>
    </citation>
    <scope>NUCLEOTIDE SEQUENCE [LARGE SCALE GENOMIC DNA]</scope>
</reference>
<sequence>MAHPRAGGDSGPAAASCPPFQCRQDEASLTLLLLVPGIQPHSLSGDVANNRYSVRFSSGAVTYGLILQFPTANRLAAPETSVSVGAHNAAILLAKATESTGLWDKYCFGSDASALQERLFVSEENVDGFLDTVLCPSSCTQSDLEAQPLIEVLDVSEDRSQIRLKVRSSGSTVCC</sequence>
<dbReference type="AlphaFoldDB" id="A0A8C2T4I2"/>
<evidence type="ECO:0008006" key="3">
    <source>
        <dbReference type="Google" id="ProtNLM"/>
    </source>
</evidence>
<dbReference type="Ensembl" id="ENSCJPT00005010765.1">
    <property type="protein sequence ID" value="ENSCJPP00005006906.1"/>
    <property type="gene ID" value="ENSCJPG00005006390.1"/>
</dbReference>
<reference evidence="1" key="2">
    <citation type="submission" date="2025-08" db="UniProtKB">
        <authorList>
            <consortium name="Ensembl"/>
        </authorList>
    </citation>
    <scope>IDENTIFICATION</scope>
</reference>
<evidence type="ECO:0000313" key="1">
    <source>
        <dbReference type="Ensembl" id="ENSCJPP00005006906.1"/>
    </source>
</evidence>